<organism evidence="2 3">
    <name type="scientific">Desulfomonile tiedjei</name>
    <dbReference type="NCBI Taxonomy" id="2358"/>
    <lineage>
        <taxon>Bacteria</taxon>
        <taxon>Pseudomonadati</taxon>
        <taxon>Thermodesulfobacteriota</taxon>
        <taxon>Desulfomonilia</taxon>
        <taxon>Desulfomonilales</taxon>
        <taxon>Desulfomonilaceae</taxon>
        <taxon>Desulfomonile</taxon>
    </lineage>
</organism>
<dbReference type="InterPro" id="IPR011051">
    <property type="entry name" value="RmlC_Cupin_sf"/>
</dbReference>
<dbReference type="Pfam" id="PF07883">
    <property type="entry name" value="Cupin_2"/>
    <property type="match status" value="1"/>
</dbReference>
<evidence type="ECO:0000313" key="3">
    <source>
        <dbReference type="Proteomes" id="UP000807825"/>
    </source>
</evidence>
<feature type="domain" description="Cupin type-2" evidence="1">
    <location>
        <begin position="51"/>
        <end position="99"/>
    </location>
</feature>
<dbReference type="Gene3D" id="2.60.120.10">
    <property type="entry name" value="Jelly Rolls"/>
    <property type="match status" value="1"/>
</dbReference>
<gene>
    <name evidence="2" type="ORF">HY912_21685</name>
</gene>
<accession>A0A9D6V7P7</accession>
<dbReference type="EMBL" id="JACRDE010000567">
    <property type="protein sequence ID" value="MBI5252115.1"/>
    <property type="molecule type" value="Genomic_DNA"/>
</dbReference>
<sequence length="104" mass="11742">MNTYKVDFGSTPWDSPAPGVRVKIHKLEARQLRLVEFSSEFVEHDWCRRGHIGYVLEGQLQIEFQGRQVTFGPGDGLFIPAGDDHRHKAKVLTGAVRLILVEDA</sequence>
<dbReference type="InterPro" id="IPR014710">
    <property type="entry name" value="RmlC-like_jellyroll"/>
</dbReference>
<evidence type="ECO:0000313" key="2">
    <source>
        <dbReference type="EMBL" id="MBI5252115.1"/>
    </source>
</evidence>
<proteinExistence type="predicted"/>
<name>A0A9D6V7P7_9BACT</name>
<dbReference type="InterPro" id="IPR013096">
    <property type="entry name" value="Cupin_2"/>
</dbReference>
<protein>
    <submittedName>
        <fullName evidence="2">Cupin domain-containing protein</fullName>
    </submittedName>
</protein>
<comment type="caution">
    <text evidence="2">The sequence shown here is derived from an EMBL/GenBank/DDBJ whole genome shotgun (WGS) entry which is preliminary data.</text>
</comment>
<dbReference type="Proteomes" id="UP000807825">
    <property type="component" value="Unassembled WGS sequence"/>
</dbReference>
<dbReference type="SUPFAM" id="SSF51182">
    <property type="entry name" value="RmlC-like cupins"/>
    <property type="match status" value="1"/>
</dbReference>
<reference evidence="2" key="1">
    <citation type="submission" date="2020-07" db="EMBL/GenBank/DDBJ databases">
        <title>Huge and variable diversity of episymbiotic CPR bacteria and DPANN archaea in groundwater ecosystems.</title>
        <authorList>
            <person name="He C.Y."/>
            <person name="Keren R."/>
            <person name="Whittaker M."/>
            <person name="Farag I.F."/>
            <person name="Doudna J."/>
            <person name="Cate J.H.D."/>
            <person name="Banfield J.F."/>
        </authorList>
    </citation>
    <scope>NUCLEOTIDE SEQUENCE</scope>
    <source>
        <strain evidence="2">NC_groundwater_1664_Pr3_B-0.1um_52_9</strain>
    </source>
</reference>
<dbReference type="AlphaFoldDB" id="A0A9D6V7P7"/>
<evidence type="ECO:0000259" key="1">
    <source>
        <dbReference type="Pfam" id="PF07883"/>
    </source>
</evidence>